<organism evidence="1 2">
    <name type="scientific">Nonomuraea longicatena</name>
    <dbReference type="NCBI Taxonomy" id="83682"/>
    <lineage>
        <taxon>Bacteria</taxon>
        <taxon>Bacillati</taxon>
        <taxon>Actinomycetota</taxon>
        <taxon>Actinomycetes</taxon>
        <taxon>Streptosporangiales</taxon>
        <taxon>Streptosporangiaceae</taxon>
        <taxon>Nonomuraea</taxon>
    </lineage>
</organism>
<gene>
    <name evidence="1" type="ORF">GCM10009560_15900</name>
</gene>
<proteinExistence type="predicted"/>
<evidence type="ECO:0000313" key="2">
    <source>
        <dbReference type="Proteomes" id="UP001501578"/>
    </source>
</evidence>
<dbReference type="EMBL" id="BAAAHQ010000007">
    <property type="protein sequence ID" value="GAA0918721.1"/>
    <property type="molecule type" value="Genomic_DNA"/>
</dbReference>
<sequence>MTTPNVETDPMRDITKQYGKPIAILALYAYQHEMCPAHSPLRAALVESLPEDLTPREASDLADTLIDKVRRHILIAESLPEPTP</sequence>
<reference evidence="1 2" key="1">
    <citation type="journal article" date="2019" name="Int. J. Syst. Evol. Microbiol.">
        <title>The Global Catalogue of Microorganisms (GCM) 10K type strain sequencing project: providing services to taxonomists for standard genome sequencing and annotation.</title>
        <authorList>
            <consortium name="The Broad Institute Genomics Platform"/>
            <consortium name="The Broad Institute Genome Sequencing Center for Infectious Disease"/>
            <person name="Wu L."/>
            <person name="Ma J."/>
        </authorList>
    </citation>
    <scope>NUCLEOTIDE SEQUENCE [LARGE SCALE GENOMIC DNA]</scope>
    <source>
        <strain evidence="1 2">JCM 11136</strain>
    </source>
</reference>
<dbReference type="Proteomes" id="UP001501578">
    <property type="component" value="Unassembled WGS sequence"/>
</dbReference>
<dbReference type="RefSeq" id="WP_343949061.1">
    <property type="nucleotide sequence ID" value="NZ_BAAAHQ010000007.1"/>
</dbReference>
<keyword evidence="2" id="KW-1185">Reference proteome</keyword>
<accession>A0ABN1NYU2</accession>
<evidence type="ECO:0000313" key="1">
    <source>
        <dbReference type="EMBL" id="GAA0918721.1"/>
    </source>
</evidence>
<comment type="caution">
    <text evidence="1">The sequence shown here is derived from an EMBL/GenBank/DDBJ whole genome shotgun (WGS) entry which is preliminary data.</text>
</comment>
<name>A0ABN1NYU2_9ACTN</name>
<protein>
    <submittedName>
        <fullName evidence="1">Uncharacterized protein</fullName>
    </submittedName>
</protein>